<evidence type="ECO:0000313" key="8">
    <source>
        <dbReference type="Proteomes" id="UP000437068"/>
    </source>
</evidence>
<evidence type="ECO:0000313" key="7">
    <source>
        <dbReference type="Proteomes" id="UP000429523"/>
    </source>
</evidence>
<sequence>MAAMLAGVAVFYTIHTNSRRMRLLPMPTAICTDQSQLSTMASPGVQIDNYWNIGSGDTVPVGKIVVMTKK</sequence>
<dbReference type="Proteomes" id="UP000429523">
    <property type="component" value="Unassembled WGS sequence"/>
</dbReference>
<dbReference type="Proteomes" id="UP000488956">
    <property type="component" value="Unassembled WGS sequence"/>
</dbReference>
<dbReference type="Proteomes" id="UP000440732">
    <property type="component" value="Unassembled WGS sequence"/>
</dbReference>
<evidence type="ECO:0000313" key="1">
    <source>
        <dbReference type="EMBL" id="KAE8919374.1"/>
    </source>
</evidence>
<evidence type="ECO:0000313" key="4">
    <source>
        <dbReference type="EMBL" id="KAE9067796.1"/>
    </source>
</evidence>
<protein>
    <submittedName>
        <fullName evidence="3">Uncharacterized protein</fullName>
    </submittedName>
</protein>
<dbReference type="Proteomes" id="UP000441208">
    <property type="component" value="Unassembled WGS sequence"/>
</dbReference>
<reference evidence="7 8" key="1">
    <citation type="submission" date="2018-08" db="EMBL/GenBank/DDBJ databases">
        <title>Genomic investigation of the strawberry pathogen Phytophthora fragariae indicates pathogenicity is determined by transcriptional variation in three key races.</title>
        <authorList>
            <person name="Adams T.M."/>
            <person name="Armitage A.D."/>
            <person name="Sobczyk M.K."/>
            <person name="Bates H.J."/>
            <person name="Dunwell J.M."/>
            <person name="Nellist C.F."/>
            <person name="Harrison R.J."/>
        </authorList>
    </citation>
    <scope>NUCLEOTIDE SEQUENCE [LARGE SCALE GENOMIC DNA]</scope>
    <source>
        <strain evidence="5 8">A4</strain>
        <strain evidence="4 9">NOV-5</strain>
        <strain evidence="3 10">NOV-71</strain>
        <strain evidence="6 11">NOV-77</strain>
        <strain evidence="1 7">NOV-9</strain>
        <strain evidence="2 12">ONT-3</strain>
    </source>
</reference>
<proteinExistence type="predicted"/>
<dbReference type="EMBL" id="QXGF01004733">
    <property type="protein sequence ID" value="KAE8919374.1"/>
    <property type="molecule type" value="Genomic_DNA"/>
</dbReference>
<evidence type="ECO:0000313" key="3">
    <source>
        <dbReference type="EMBL" id="KAE9061615.1"/>
    </source>
</evidence>
<dbReference type="AlphaFoldDB" id="A0A6A3PRI2"/>
<name>A0A6A3PRI2_9STRA</name>
<dbReference type="EMBL" id="QXFZ01005206">
    <property type="protein sequence ID" value="KAE9061615.1"/>
    <property type="molecule type" value="Genomic_DNA"/>
</dbReference>
<evidence type="ECO:0000313" key="11">
    <source>
        <dbReference type="Proteomes" id="UP000486351"/>
    </source>
</evidence>
<evidence type="ECO:0000313" key="9">
    <source>
        <dbReference type="Proteomes" id="UP000440732"/>
    </source>
</evidence>
<comment type="caution">
    <text evidence="3">The sequence shown here is derived from an EMBL/GenBank/DDBJ whole genome shotgun (WGS) entry which is preliminary data.</text>
</comment>
<dbReference type="EMBL" id="QXFX01005224">
    <property type="protein sequence ID" value="KAE9061392.1"/>
    <property type="molecule type" value="Genomic_DNA"/>
</dbReference>
<dbReference type="Proteomes" id="UP000437068">
    <property type="component" value="Unassembled WGS sequence"/>
</dbReference>
<evidence type="ECO:0000313" key="12">
    <source>
        <dbReference type="Proteomes" id="UP000488956"/>
    </source>
</evidence>
<dbReference type="EMBL" id="QXGA01005308">
    <property type="protein sequence ID" value="KAE9067796.1"/>
    <property type="molecule type" value="Genomic_DNA"/>
</dbReference>
<dbReference type="Proteomes" id="UP000486351">
    <property type="component" value="Unassembled WGS sequence"/>
</dbReference>
<organism evidence="3 10">
    <name type="scientific">Phytophthora fragariae</name>
    <dbReference type="NCBI Taxonomy" id="53985"/>
    <lineage>
        <taxon>Eukaryota</taxon>
        <taxon>Sar</taxon>
        <taxon>Stramenopiles</taxon>
        <taxon>Oomycota</taxon>
        <taxon>Peronosporomycetes</taxon>
        <taxon>Peronosporales</taxon>
        <taxon>Peronosporaceae</taxon>
        <taxon>Phytophthora</taxon>
    </lineage>
</organism>
<evidence type="ECO:0000313" key="2">
    <source>
        <dbReference type="EMBL" id="KAE9061392.1"/>
    </source>
</evidence>
<dbReference type="EMBL" id="QXFY01004515">
    <property type="protein sequence ID" value="KAE9276983.1"/>
    <property type="molecule type" value="Genomic_DNA"/>
</dbReference>
<accession>A0A6A3PRI2</accession>
<evidence type="ECO:0000313" key="10">
    <source>
        <dbReference type="Proteomes" id="UP000441208"/>
    </source>
</evidence>
<evidence type="ECO:0000313" key="5">
    <source>
        <dbReference type="EMBL" id="KAE9267824.1"/>
    </source>
</evidence>
<gene>
    <name evidence="5" type="ORF">PF001_g29918</name>
    <name evidence="4" type="ORF">PF006_g29920</name>
    <name evidence="3" type="ORF">PF007_g30193</name>
    <name evidence="6" type="ORF">PF008_g28959</name>
    <name evidence="1" type="ORF">PF009_g30318</name>
    <name evidence="2" type="ORF">PF010_g29835</name>
</gene>
<evidence type="ECO:0000313" key="6">
    <source>
        <dbReference type="EMBL" id="KAE9276983.1"/>
    </source>
</evidence>
<dbReference type="EMBL" id="QXGE01005325">
    <property type="protein sequence ID" value="KAE9267824.1"/>
    <property type="molecule type" value="Genomic_DNA"/>
</dbReference>